<dbReference type="EMBL" id="CM042038">
    <property type="protein sequence ID" value="KAI3730479.1"/>
    <property type="molecule type" value="Genomic_DNA"/>
</dbReference>
<evidence type="ECO:0000313" key="2">
    <source>
        <dbReference type="Proteomes" id="UP001056120"/>
    </source>
</evidence>
<organism evidence="1 2">
    <name type="scientific">Smallanthus sonchifolius</name>
    <dbReference type="NCBI Taxonomy" id="185202"/>
    <lineage>
        <taxon>Eukaryota</taxon>
        <taxon>Viridiplantae</taxon>
        <taxon>Streptophyta</taxon>
        <taxon>Embryophyta</taxon>
        <taxon>Tracheophyta</taxon>
        <taxon>Spermatophyta</taxon>
        <taxon>Magnoliopsida</taxon>
        <taxon>eudicotyledons</taxon>
        <taxon>Gunneridae</taxon>
        <taxon>Pentapetalae</taxon>
        <taxon>asterids</taxon>
        <taxon>campanulids</taxon>
        <taxon>Asterales</taxon>
        <taxon>Asteraceae</taxon>
        <taxon>Asteroideae</taxon>
        <taxon>Heliantheae alliance</taxon>
        <taxon>Millerieae</taxon>
        <taxon>Smallanthus</taxon>
    </lineage>
</organism>
<reference evidence="2" key="1">
    <citation type="journal article" date="2022" name="Mol. Ecol. Resour.">
        <title>The genomes of chicory, endive, great burdock and yacon provide insights into Asteraceae palaeo-polyploidization history and plant inulin production.</title>
        <authorList>
            <person name="Fan W."/>
            <person name="Wang S."/>
            <person name="Wang H."/>
            <person name="Wang A."/>
            <person name="Jiang F."/>
            <person name="Liu H."/>
            <person name="Zhao H."/>
            <person name="Xu D."/>
            <person name="Zhang Y."/>
        </authorList>
    </citation>
    <scope>NUCLEOTIDE SEQUENCE [LARGE SCALE GENOMIC DNA]</scope>
    <source>
        <strain evidence="2">cv. Yunnan</strain>
    </source>
</reference>
<dbReference type="Proteomes" id="UP001056120">
    <property type="component" value="Linkage Group LG21"/>
</dbReference>
<accession>A0ACB9C8A9</accession>
<proteinExistence type="predicted"/>
<keyword evidence="2" id="KW-1185">Reference proteome</keyword>
<gene>
    <name evidence="1" type="ORF">L1987_61649</name>
</gene>
<sequence length="780" mass="87626">MSGLIALVCTISLTFTIAKAQSNVTRGTSLQPTGATTSWFSPSGLYAFGFYPQSGGYAVGIYIAGISERTVVWTASRDSIPFSDNATLRFTSDGRLTVDQTPGQQINLFDTGGASFASMQDSGNFVLYDSTGTMVLWQSFDHPTDTLLAGQRLLPEQTLFSSVSETDNSIGVFQLAMQSDGNLVQYPDMRFLGSSYWASNTFGNGPNVSLNLDSNGFLYLLENATFIILNFTQRGYPTKDAIYRMKLDVDGIFRLYYHDLSNMSKNGSVIWASSTNKCTAKGLCGPNGYCEVKNNAARCRCIPGFEFVNEDRWILGCQRAYSVEKCKTSDSETAIKMTNLNNVRWDIATYDIPNAPTQEECSSACLNDCTCEAALFIQQVCKFQRLPLRYIEVIDIESNVGLIKVYTSPFTNRSNPTNRSIHVKKVRQKEIMIIGVSLLSFAVLVLLISGVIMYRTKVWAYKKISENLNVQLFEDMGPRAFSYCALEKITDGFKEELGQGSFGIVYKGVIESSMRPVAVKKLKELAREGEREFQTEMKVIGRTHHRNLTRLLGYCCEGPDRLLVYEYMTQGSLADILFRPKENKPKPCWTERIRMAVDIAHGILYLHEECECPIIHCDIKPQNILMDEYGRAKISDFGLAKLLEHDQTKTSTLIRGTRGYVAPEWHKRLPITVKVDVYSFGIVLFNILCCRRNVDNTLPDGEAILEEWVYECYESGEVLKLVDYDEDVEKRALEQMVKIGLWCVQEEPSLRPSMKRVVLMLEGTVKIPVPPNPTSFLSVV</sequence>
<evidence type="ECO:0000313" key="1">
    <source>
        <dbReference type="EMBL" id="KAI3730479.1"/>
    </source>
</evidence>
<comment type="caution">
    <text evidence="1">The sequence shown here is derived from an EMBL/GenBank/DDBJ whole genome shotgun (WGS) entry which is preliminary data.</text>
</comment>
<reference evidence="1 2" key="2">
    <citation type="journal article" date="2022" name="Mol. Ecol. Resour.">
        <title>The genomes of chicory, endive, great burdock and yacon provide insights into Asteraceae paleo-polyploidization history and plant inulin production.</title>
        <authorList>
            <person name="Fan W."/>
            <person name="Wang S."/>
            <person name="Wang H."/>
            <person name="Wang A."/>
            <person name="Jiang F."/>
            <person name="Liu H."/>
            <person name="Zhao H."/>
            <person name="Xu D."/>
            <person name="Zhang Y."/>
        </authorList>
    </citation>
    <scope>NUCLEOTIDE SEQUENCE [LARGE SCALE GENOMIC DNA]</scope>
    <source>
        <strain evidence="2">cv. Yunnan</strain>
        <tissue evidence="1">Leaves</tissue>
    </source>
</reference>
<name>A0ACB9C8A9_9ASTR</name>
<protein>
    <submittedName>
        <fullName evidence="1">Uncharacterized protein</fullName>
    </submittedName>
</protein>